<comment type="catalytic activity">
    <reaction evidence="5">
        <text>pseudouridine(1915) in 23S rRNA + S-adenosyl-L-methionine = N(3)-methylpseudouridine(1915) in 23S rRNA + S-adenosyl-L-homocysteine + H(+)</text>
        <dbReference type="Rhea" id="RHEA:42752"/>
        <dbReference type="Rhea" id="RHEA-COMP:10221"/>
        <dbReference type="Rhea" id="RHEA-COMP:10222"/>
        <dbReference type="ChEBI" id="CHEBI:15378"/>
        <dbReference type="ChEBI" id="CHEBI:57856"/>
        <dbReference type="ChEBI" id="CHEBI:59789"/>
        <dbReference type="ChEBI" id="CHEBI:65314"/>
        <dbReference type="ChEBI" id="CHEBI:74486"/>
        <dbReference type="EC" id="2.1.1.177"/>
    </reaction>
</comment>
<dbReference type="Gene3D" id="3.40.1280.10">
    <property type="match status" value="1"/>
</dbReference>
<dbReference type="InterPro" id="IPR003742">
    <property type="entry name" value="RlmH-like"/>
</dbReference>
<comment type="subunit">
    <text evidence="5">Homodimer.</text>
</comment>
<gene>
    <name evidence="5 6" type="primary">rlmH</name>
    <name evidence="6" type="ORF">GCM10022404_08200</name>
</gene>
<dbReference type="Proteomes" id="UP001399917">
    <property type="component" value="Unassembled WGS sequence"/>
</dbReference>
<evidence type="ECO:0000256" key="5">
    <source>
        <dbReference type="HAMAP-Rule" id="MF_00658"/>
    </source>
</evidence>
<evidence type="ECO:0000256" key="3">
    <source>
        <dbReference type="ARBA" id="ARBA00022691"/>
    </source>
</evidence>
<protein>
    <recommendedName>
        <fullName evidence="5">Ribosomal RNA large subunit methyltransferase H</fullName>
        <ecNumber evidence="5">2.1.1.177</ecNumber>
    </recommendedName>
    <alternativeName>
        <fullName evidence="5">23S rRNA (pseudouridine1915-N3)-methyltransferase</fullName>
    </alternativeName>
    <alternativeName>
        <fullName evidence="5">23S rRNA m3Psi1915 methyltransferase</fullName>
    </alternativeName>
    <alternativeName>
        <fullName evidence="5">rRNA (pseudouridine-N3-)-methyltransferase RlmH</fullName>
    </alternativeName>
</protein>
<name>A0ABP7K008_9RHOB</name>
<comment type="similarity">
    <text evidence="4 5">Belongs to the RNA methyltransferase RlmH family.</text>
</comment>
<evidence type="ECO:0000256" key="4">
    <source>
        <dbReference type="ARBA" id="ARBA00038303"/>
    </source>
</evidence>
<comment type="subcellular location">
    <subcellularLocation>
        <location evidence="5">Cytoplasm</location>
    </subcellularLocation>
</comment>
<dbReference type="SUPFAM" id="SSF75217">
    <property type="entry name" value="alpha/beta knot"/>
    <property type="match status" value="1"/>
</dbReference>
<feature type="binding site" evidence="5">
    <location>
        <position position="104"/>
    </location>
    <ligand>
        <name>S-adenosyl-L-methionine</name>
        <dbReference type="ChEBI" id="CHEBI:59789"/>
    </ligand>
</feature>
<dbReference type="CDD" id="cd18081">
    <property type="entry name" value="RlmH-like"/>
    <property type="match status" value="1"/>
</dbReference>
<keyword evidence="5" id="KW-0698">rRNA processing</keyword>
<dbReference type="RefSeq" id="WP_344843810.1">
    <property type="nucleotide sequence ID" value="NZ_BAABDF010000003.1"/>
</dbReference>
<evidence type="ECO:0000313" key="6">
    <source>
        <dbReference type="EMBL" id="GAA3859757.1"/>
    </source>
</evidence>
<feature type="binding site" evidence="5">
    <location>
        <begin position="123"/>
        <end position="128"/>
    </location>
    <ligand>
        <name>S-adenosyl-L-methionine</name>
        <dbReference type="ChEBI" id="CHEBI:59789"/>
    </ligand>
</feature>
<comment type="function">
    <text evidence="5">Specifically methylates the pseudouridine at position 1915 (m3Psi1915) in 23S rRNA.</text>
</comment>
<feature type="binding site" evidence="5">
    <location>
        <position position="72"/>
    </location>
    <ligand>
        <name>S-adenosyl-L-methionine</name>
        <dbReference type="ChEBI" id="CHEBI:59789"/>
    </ligand>
</feature>
<evidence type="ECO:0000313" key="7">
    <source>
        <dbReference type="Proteomes" id="UP001399917"/>
    </source>
</evidence>
<dbReference type="PANTHER" id="PTHR33603:SF1">
    <property type="entry name" value="RIBOSOMAL RNA LARGE SUBUNIT METHYLTRANSFERASE H"/>
    <property type="match status" value="1"/>
</dbReference>
<dbReference type="NCBIfam" id="NF000989">
    <property type="entry name" value="PRK00103.2-3"/>
    <property type="match status" value="1"/>
</dbReference>
<keyword evidence="2 5" id="KW-0808">Transferase</keyword>
<dbReference type="EMBL" id="BAABDF010000003">
    <property type="protein sequence ID" value="GAA3859757.1"/>
    <property type="molecule type" value="Genomic_DNA"/>
</dbReference>
<dbReference type="EC" id="2.1.1.177" evidence="5"/>
<evidence type="ECO:0000256" key="2">
    <source>
        <dbReference type="ARBA" id="ARBA00022679"/>
    </source>
</evidence>
<keyword evidence="1 5" id="KW-0489">Methyltransferase</keyword>
<dbReference type="NCBIfam" id="NF000988">
    <property type="entry name" value="PRK00103.2-2"/>
    <property type="match status" value="1"/>
</dbReference>
<dbReference type="Pfam" id="PF02590">
    <property type="entry name" value="SPOUT_MTase"/>
    <property type="match status" value="1"/>
</dbReference>
<organism evidence="6 7">
    <name type="scientific">Celeribacter arenosi</name>
    <dbReference type="NCBI Taxonomy" id="792649"/>
    <lineage>
        <taxon>Bacteria</taxon>
        <taxon>Pseudomonadati</taxon>
        <taxon>Pseudomonadota</taxon>
        <taxon>Alphaproteobacteria</taxon>
        <taxon>Rhodobacterales</taxon>
        <taxon>Roseobacteraceae</taxon>
        <taxon>Celeribacter</taxon>
    </lineage>
</organism>
<accession>A0ABP7K008</accession>
<proteinExistence type="inferred from homology"/>
<keyword evidence="3 5" id="KW-0949">S-adenosyl-L-methionine</keyword>
<dbReference type="PANTHER" id="PTHR33603">
    <property type="entry name" value="METHYLTRANSFERASE"/>
    <property type="match status" value="1"/>
</dbReference>
<dbReference type="HAMAP" id="MF_00658">
    <property type="entry name" value="23SrRNA_methyltr_H"/>
    <property type="match status" value="1"/>
</dbReference>
<keyword evidence="5" id="KW-0963">Cytoplasm</keyword>
<comment type="caution">
    <text evidence="6">The sequence shown here is derived from an EMBL/GenBank/DDBJ whole genome shotgun (WGS) entry which is preliminary data.</text>
</comment>
<dbReference type="PIRSF" id="PIRSF004505">
    <property type="entry name" value="MT_bac"/>
    <property type="match status" value="1"/>
</dbReference>
<sequence length="156" mass="17051">MRVQICAVGRLRSGPEAALIDDYQTRFERTGRALSLGPLDIREVDDRKGGGMSAEADLLERAIPTGAFVVALDERGKLLSSPDFANHIAKWRDDGRSDLSFVIGGADGIDPSLRAKADFSISFGKMVWPHMMVRAMLCEQLYRASSILAGGPYHRA</sequence>
<dbReference type="InterPro" id="IPR029028">
    <property type="entry name" value="Alpha/beta_knot_MTases"/>
</dbReference>
<keyword evidence="7" id="KW-1185">Reference proteome</keyword>
<dbReference type="InterPro" id="IPR029026">
    <property type="entry name" value="tRNA_m1G_MTases_N"/>
</dbReference>
<reference evidence="7" key="1">
    <citation type="journal article" date="2019" name="Int. J. Syst. Evol. Microbiol.">
        <title>The Global Catalogue of Microorganisms (GCM) 10K type strain sequencing project: providing services to taxonomists for standard genome sequencing and annotation.</title>
        <authorList>
            <consortium name="The Broad Institute Genomics Platform"/>
            <consortium name="The Broad Institute Genome Sequencing Center for Infectious Disease"/>
            <person name="Wu L."/>
            <person name="Ma J."/>
        </authorList>
    </citation>
    <scope>NUCLEOTIDE SEQUENCE [LARGE SCALE GENOMIC DNA]</scope>
    <source>
        <strain evidence="7">JCM 17190</strain>
    </source>
</reference>
<evidence type="ECO:0000256" key="1">
    <source>
        <dbReference type="ARBA" id="ARBA00022603"/>
    </source>
</evidence>